<feature type="region of interest" description="Disordered" evidence="1">
    <location>
        <begin position="44"/>
        <end position="154"/>
    </location>
</feature>
<reference evidence="2 3" key="1">
    <citation type="journal article" date="2015" name="Genome Announc.">
        <title>Complete Genome Sequence of Sedimenticola thiotaurini Strain SIP-G1, a Polyphosphate- and Polyhydroxyalkanoate-Accumulating Sulfur-Oxidizing Gammaproteobacterium Isolated from Salt Marsh Sediments.</title>
        <authorList>
            <person name="Flood B.E."/>
            <person name="Jones D.S."/>
            <person name="Bailey J.V."/>
        </authorList>
    </citation>
    <scope>NUCLEOTIDE SEQUENCE [LARGE SCALE GENOMIC DNA]</scope>
    <source>
        <strain evidence="2 3">SIP-G1</strain>
    </source>
</reference>
<dbReference type="KEGG" id="seds:AAY24_08875"/>
<proteinExistence type="predicted"/>
<dbReference type="AlphaFoldDB" id="A0A0F7JYR5"/>
<dbReference type="Proteomes" id="UP000034410">
    <property type="component" value="Chromosome"/>
</dbReference>
<gene>
    <name evidence="2" type="ORF">AAY24_08875</name>
</gene>
<name>A0A0F7JYR5_9GAMM</name>
<dbReference type="EMBL" id="CP011412">
    <property type="protein sequence ID" value="AKH20444.1"/>
    <property type="molecule type" value="Genomic_DNA"/>
</dbReference>
<organism evidence="2 3">
    <name type="scientific">Sedimenticola thiotaurini</name>
    <dbReference type="NCBI Taxonomy" id="1543721"/>
    <lineage>
        <taxon>Bacteria</taxon>
        <taxon>Pseudomonadati</taxon>
        <taxon>Pseudomonadota</taxon>
        <taxon>Gammaproteobacteria</taxon>
        <taxon>Chromatiales</taxon>
        <taxon>Sedimenticolaceae</taxon>
        <taxon>Sedimenticola</taxon>
    </lineage>
</organism>
<accession>A0A0F7JYR5</accession>
<keyword evidence="3" id="KW-1185">Reference proteome</keyword>
<evidence type="ECO:0000256" key="1">
    <source>
        <dbReference type="SAM" id="MobiDB-lite"/>
    </source>
</evidence>
<sequence length="154" mass="16865">MASSDPEGIMIKRLSGVIFVLMISHLAMAEESGAFYGKFRPLDRASDASSNSMSKGRYSGAAGYYPPQSRSGSAVMGPGYPAAGYSADSSQQQRWQKPRFRPDTRYRKGPAAAQHYRPHSGQTDPGYRFRPQGGGNRGYGRFPGETHIIKRQPS</sequence>
<evidence type="ECO:0000313" key="2">
    <source>
        <dbReference type="EMBL" id="AKH20444.1"/>
    </source>
</evidence>
<protein>
    <submittedName>
        <fullName evidence="2">Uncharacterized protein</fullName>
    </submittedName>
</protein>
<evidence type="ECO:0000313" key="3">
    <source>
        <dbReference type="Proteomes" id="UP000034410"/>
    </source>
</evidence>